<protein>
    <submittedName>
        <fullName evidence="1">Uncharacterized protein</fullName>
    </submittedName>
</protein>
<accession>A0A2S9XQK5</accession>
<dbReference type="Proteomes" id="UP000238823">
    <property type="component" value="Unassembled WGS sequence"/>
</dbReference>
<evidence type="ECO:0000313" key="1">
    <source>
        <dbReference type="EMBL" id="PRP95144.1"/>
    </source>
</evidence>
<comment type="caution">
    <text evidence="1">The sequence shown here is derived from an EMBL/GenBank/DDBJ whole genome shotgun (WGS) entry which is preliminary data.</text>
</comment>
<sequence length="323" mass="34443">MAEVPQEARSLTTLLVVDGTVRNRNFSGPWLSAALLTLVGLLSACSPSVKFVGCDAPEKNAGDPGRVQVVIGKKALECTPAADGDVHLRLDLDKRLGLRVGAHDLQREGDLVRLPLAVLLADAAAAELGEPAGLNPKKLSHTTQLAVIDDGKVVEEIRLLARVETGLKMPARALAQSLQHHDISSGPAQAPAKAVVFPDYAGGVLVVGEPKSLREIDWVVVEDRQPVKPTQCGPYVVAPDPMADPQPSAGPSLGRMIEVPLQVSTIELFDARTGERLRSEEVKPDNGCPTDIAAHVGVDTEHYQSITVRPEQLLAWVETQRPG</sequence>
<proteinExistence type="predicted"/>
<dbReference type="EMBL" id="PVNL01000138">
    <property type="protein sequence ID" value="PRP95144.1"/>
    <property type="molecule type" value="Genomic_DNA"/>
</dbReference>
<name>A0A2S9XQK5_9BACT</name>
<evidence type="ECO:0000313" key="2">
    <source>
        <dbReference type="Proteomes" id="UP000238823"/>
    </source>
</evidence>
<organism evidence="1 2">
    <name type="scientific">Enhygromyxa salina</name>
    <dbReference type="NCBI Taxonomy" id="215803"/>
    <lineage>
        <taxon>Bacteria</taxon>
        <taxon>Pseudomonadati</taxon>
        <taxon>Myxococcota</taxon>
        <taxon>Polyangia</taxon>
        <taxon>Nannocystales</taxon>
        <taxon>Nannocystaceae</taxon>
        <taxon>Enhygromyxa</taxon>
    </lineage>
</organism>
<dbReference type="AlphaFoldDB" id="A0A2S9XQK5"/>
<gene>
    <name evidence="1" type="ORF">ENSA7_74580</name>
</gene>
<reference evidence="1 2" key="1">
    <citation type="submission" date="2018-03" db="EMBL/GenBank/DDBJ databases">
        <title>Draft Genome Sequences of the Obligatory Marine Myxobacteria Enhygromyxa salina SWB007.</title>
        <authorList>
            <person name="Poehlein A."/>
            <person name="Moghaddam J.A."/>
            <person name="Harms H."/>
            <person name="Alanjari M."/>
            <person name="Koenig G.M."/>
            <person name="Daniel R."/>
            <person name="Schaeberle T.F."/>
        </authorList>
    </citation>
    <scope>NUCLEOTIDE SEQUENCE [LARGE SCALE GENOMIC DNA]</scope>
    <source>
        <strain evidence="1 2">SWB007</strain>
    </source>
</reference>